<reference evidence="4" key="1">
    <citation type="submission" date="2023-10" db="EMBL/GenBank/DDBJ databases">
        <authorList>
            <person name="Chen Y."/>
            <person name="Shah S."/>
            <person name="Dougan E. K."/>
            <person name="Thang M."/>
            <person name="Chan C."/>
        </authorList>
    </citation>
    <scope>NUCLEOTIDE SEQUENCE [LARGE SCALE GENOMIC DNA]</scope>
</reference>
<feature type="compositionally biased region" description="Basic and acidic residues" evidence="2">
    <location>
        <begin position="1525"/>
        <end position="1540"/>
    </location>
</feature>
<dbReference type="Gene3D" id="2.40.70.10">
    <property type="entry name" value="Acid Proteases"/>
    <property type="match status" value="1"/>
</dbReference>
<dbReference type="EMBL" id="CAUYUJ010004845">
    <property type="protein sequence ID" value="CAK0811182.1"/>
    <property type="molecule type" value="Genomic_DNA"/>
</dbReference>
<keyword evidence="1" id="KW-0479">Metal-binding</keyword>
<feature type="region of interest" description="Disordered" evidence="2">
    <location>
        <begin position="649"/>
        <end position="686"/>
    </location>
</feature>
<evidence type="ECO:0000259" key="3">
    <source>
        <dbReference type="PROSITE" id="PS50158"/>
    </source>
</evidence>
<evidence type="ECO:0000313" key="5">
    <source>
        <dbReference type="Proteomes" id="UP001189429"/>
    </source>
</evidence>
<feature type="domain" description="CCHC-type" evidence="3">
    <location>
        <begin position="389"/>
        <end position="404"/>
    </location>
</feature>
<dbReference type="Gene3D" id="4.10.60.10">
    <property type="entry name" value="Zinc finger, CCHC-type"/>
    <property type="match status" value="1"/>
</dbReference>
<dbReference type="InterPro" id="IPR036875">
    <property type="entry name" value="Znf_CCHC_sf"/>
</dbReference>
<evidence type="ECO:0000256" key="2">
    <source>
        <dbReference type="SAM" id="MobiDB-lite"/>
    </source>
</evidence>
<dbReference type="SUPFAM" id="SSF53098">
    <property type="entry name" value="Ribonuclease H-like"/>
    <property type="match status" value="1"/>
</dbReference>
<feature type="compositionally biased region" description="Polar residues" evidence="2">
    <location>
        <begin position="655"/>
        <end position="664"/>
    </location>
</feature>
<protein>
    <recommendedName>
        <fullName evidence="3">CCHC-type domain-containing protein</fullName>
    </recommendedName>
</protein>
<keyword evidence="5" id="KW-1185">Reference proteome</keyword>
<name>A0ABN9R4L9_9DINO</name>
<feature type="compositionally biased region" description="Pro residues" evidence="2">
    <location>
        <begin position="1493"/>
        <end position="1509"/>
    </location>
</feature>
<organism evidence="4 5">
    <name type="scientific">Prorocentrum cordatum</name>
    <dbReference type="NCBI Taxonomy" id="2364126"/>
    <lineage>
        <taxon>Eukaryota</taxon>
        <taxon>Sar</taxon>
        <taxon>Alveolata</taxon>
        <taxon>Dinophyceae</taxon>
        <taxon>Prorocentrales</taxon>
        <taxon>Prorocentraceae</taxon>
        <taxon>Prorocentrum</taxon>
    </lineage>
</organism>
<dbReference type="InterPro" id="IPR001878">
    <property type="entry name" value="Znf_CCHC"/>
</dbReference>
<dbReference type="Pfam" id="PF00098">
    <property type="entry name" value="zf-CCHC"/>
    <property type="match status" value="1"/>
</dbReference>
<keyword evidence="1" id="KW-0862">Zinc</keyword>
<dbReference type="PROSITE" id="PS50158">
    <property type="entry name" value="ZF_CCHC"/>
    <property type="match status" value="1"/>
</dbReference>
<dbReference type="SMART" id="SM00343">
    <property type="entry name" value="ZnF_C2HC"/>
    <property type="match status" value="1"/>
</dbReference>
<feature type="compositionally biased region" description="Low complexity" evidence="2">
    <location>
        <begin position="329"/>
        <end position="343"/>
    </location>
</feature>
<dbReference type="Gene3D" id="3.30.420.10">
    <property type="entry name" value="Ribonuclease H-like superfamily/Ribonuclease H"/>
    <property type="match status" value="1"/>
</dbReference>
<feature type="region of interest" description="Disordered" evidence="2">
    <location>
        <begin position="328"/>
        <end position="382"/>
    </location>
</feature>
<keyword evidence="1" id="KW-0863">Zinc-finger</keyword>
<gene>
    <name evidence="4" type="ORF">PCOR1329_LOCUS15891</name>
</gene>
<proteinExistence type="predicted"/>
<dbReference type="InterPro" id="IPR012337">
    <property type="entry name" value="RNaseH-like_sf"/>
</dbReference>
<dbReference type="InterPro" id="IPR021109">
    <property type="entry name" value="Peptidase_aspartic_dom_sf"/>
</dbReference>
<dbReference type="InterPro" id="IPR036397">
    <property type="entry name" value="RNaseH_sf"/>
</dbReference>
<evidence type="ECO:0000256" key="1">
    <source>
        <dbReference type="PROSITE-ProRule" id="PRU00047"/>
    </source>
</evidence>
<accession>A0ABN9R4L9</accession>
<sequence>MANEQQSGIKIPVWNGEASTLESFEEKVQLWVLGAKKDDRIYLGPRLVQAMDEDSQQWFEAKKVSLDDLVKEDGAEKVVEALKGVRGTVTMQEAVSKWREFMRGVYRHPGEGPKRWVSRFDIHLSKIGKALHAVCDEIPAQGFMHEFILGLILLDGTGLDPSEQAAVLATSGPKGNSYLYQDVKKALAEQWSEEQLASRDKQKGYKARKGAHAVFDDADELAAYAEEVYDEAYIDGFEEAADITESAMTAAEDLMTAALGEEPRGDEVQGEDALAAAASTHETDEWTETAFAASRTFVEARKLINEVKNARGYFPVVGLGAYDALPTQPAAGAGRGRAVSRGGPPRKGKGKDRGGVAGRGKGRGQSQKRPAAPPKDSNSGINEKFKGACLLCGEPGHKARDCPNRGNGGAQGERRRAFNSFVGAADGYSKKVESEDVQDVFVGTVNDEGESKDCDEEELDEFVAFSMDDCKGYALLDGGASRSVGGVEQLEYVNERLSEPMEVSPDKSLGFSFAGGDRADAPSRVTFNVKVLNDEAVSIYVLDRKSPVLLGIDMLKKYGLVIDYFHNTVYSHRFKRENPTRVLPSGHLALNLTALGNEGSNHVVDLIKCRNCGELLFKCHFAKTSDQMLLQCVRSRQYINRLETTGTAQPVAPMMNQSSSSDSEATMTTTAPTSMPPPSPPGATKKLPERLSAEVIRKLTDTEVQQIIESERIKIRQEEQQRLAKEILQKGLIDTPTDPTEVDDRARPSKRLGVSQMPKASRRLSSRVKSCVLGALIAATAALGEMPGTAWEAAETYGKLDLAEVACVSDSRLTHAMIEQGGKAERFSNWNGYDFSTRSGAEKLVKALRVKRPRRVWFSPPCGAECPWQNLNPVTAESEKKLIKTRRIQRNVKWAIGQLLNEGFCDIYLEQSGRCRSWTGNFKELKESMHGCRIHGCMYDMRDEQSGLLMRKDWHIATTDPQFEKKVGRTCPDLHLHMPLEGGTREALSANCPVNLCQRIAQHFMTRATSDEALAYLVQAHNELDDELCAAGYRRLREKRPASAVKYQLLILTKPEMLKSLQKARSVQNCTKAELRELGAIIAHIHRNFGHCSMSTVSAALKSRKADQKLIDLCSHYECPACKAAQRFQMRPIASSEPTLPAPGTEMGCDNFYWTHPRRAYQVRGTLCADYGSRFTQTSIHCQKGVEEHCGNTTAKEMKEVVLKDWIHHYGKPEVFRTDPEGCFKQVEQRAWVSGNGMEWRPEPGEAHWRMGVIERCIETVKEIATRLAWELPDDTDPADIFRWACVANNDLMRRQGYSPMMLMMGRTPSGQGLEQVENPSVLSANVVDKHFQEVTRIKAAAYKACVDHYLSEKTKRALLAKTRPFKTWEPGEKAHYWRGAKGNSHKTRPGIAGRFHGPATVLMQEREMKNGVAVRRGVVWLVDGDRLVRAAAAHLRTTTKAERTLESISAGSSDHFKKILQELTKGAYDDVVDQPGEAGSGSSGHEGAAPEASPPPMPAQNPAEPAPTPTRDQIDESEPPPEGYNKREASKEPSEDPDPKRHRADFAGYLGHLCQKAPTLVMPELGRAEPESEGSANWVSPWEYDQNTKASDLVGFVGEDEPNLAIMIGFALEESDVDQLSWRPDKALAAMVKQNKVEVKLKNLTAEDREELPIAKGNEIKSFLKYRVCEAASRAGVHPGALMKMRWVITRKETGDLKAFLGVSASMGFQVFKGDVKVAFLQEPGGQLIGLAEAHVDDLMIAIDQHSDFAVDALQQLHRAYELMEIDIPAHRRRDPEQPVTSSEATRLRAAFGQLMWLATQGVPLIGAELSLLLAYSNSATVNTLLQANKLIRRTKFEATKELIMEKHANPCVVGYSDAAWNVRRDGSSQGGFLIFLTDYTLMQNREAPIFLLAWASAKLPRVCRSSSAAEVQAASEAQEELEFCRLLLSEILLGPAPLKQWTSSCAKIPGALVLDCRGVFDALDRSESSALGMKDKRSALEALALKRGMAATSTSLRWCHSGAQLSDCMTKNSEKARATYNLWQQRGTWKLIYDANFISEKQRRQRGLQTLDQATYFAVDDDDAWQLYPEDLEIEEEADIPQDFRLPEAVSVMRHDATSVQ</sequence>
<evidence type="ECO:0000313" key="4">
    <source>
        <dbReference type="EMBL" id="CAK0811182.1"/>
    </source>
</evidence>
<comment type="caution">
    <text evidence="4">The sequence shown here is derived from an EMBL/GenBank/DDBJ whole genome shotgun (WGS) entry which is preliminary data.</text>
</comment>
<dbReference type="SUPFAM" id="SSF57756">
    <property type="entry name" value="Retrovirus zinc finger-like domains"/>
    <property type="match status" value="1"/>
</dbReference>
<dbReference type="Proteomes" id="UP001189429">
    <property type="component" value="Unassembled WGS sequence"/>
</dbReference>
<feature type="region of interest" description="Disordered" evidence="2">
    <location>
        <begin position="1471"/>
        <end position="1545"/>
    </location>
</feature>